<sequence>MELSHPTLLSNQTHS</sequence>
<accession>A0A0A8ZPM7</accession>
<reference evidence="1" key="1">
    <citation type="submission" date="2014-09" db="EMBL/GenBank/DDBJ databases">
        <authorList>
            <person name="Magalhaes I.L.F."/>
            <person name="Oliveira U."/>
            <person name="Santos F.R."/>
            <person name="Vidigal T.H.D.A."/>
            <person name="Brescovit A.D."/>
            <person name="Santos A.J."/>
        </authorList>
    </citation>
    <scope>NUCLEOTIDE SEQUENCE</scope>
    <source>
        <tissue evidence="1">Shoot tissue taken approximately 20 cm above the soil surface</tissue>
    </source>
</reference>
<proteinExistence type="predicted"/>
<name>A0A0A8ZPM7_ARUDO</name>
<dbReference type="EMBL" id="GBRH01258292">
    <property type="protein sequence ID" value="JAD39603.1"/>
    <property type="molecule type" value="Transcribed_RNA"/>
</dbReference>
<reference evidence="1" key="2">
    <citation type="journal article" date="2015" name="Data Brief">
        <title>Shoot transcriptome of the giant reed, Arundo donax.</title>
        <authorList>
            <person name="Barrero R.A."/>
            <person name="Guerrero F.D."/>
            <person name="Moolhuijzen P."/>
            <person name="Goolsby J.A."/>
            <person name="Tidwell J."/>
            <person name="Bellgard S.E."/>
            <person name="Bellgard M.I."/>
        </authorList>
    </citation>
    <scope>NUCLEOTIDE SEQUENCE</scope>
    <source>
        <tissue evidence="1">Shoot tissue taken approximately 20 cm above the soil surface</tissue>
    </source>
</reference>
<protein>
    <submittedName>
        <fullName evidence="1">Uncharacterized protein</fullName>
    </submittedName>
</protein>
<organism evidence="1">
    <name type="scientific">Arundo donax</name>
    <name type="common">Giant reed</name>
    <name type="synonym">Donax arundinaceus</name>
    <dbReference type="NCBI Taxonomy" id="35708"/>
    <lineage>
        <taxon>Eukaryota</taxon>
        <taxon>Viridiplantae</taxon>
        <taxon>Streptophyta</taxon>
        <taxon>Embryophyta</taxon>
        <taxon>Tracheophyta</taxon>
        <taxon>Spermatophyta</taxon>
        <taxon>Magnoliopsida</taxon>
        <taxon>Liliopsida</taxon>
        <taxon>Poales</taxon>
        <taxon>Poaceae</taxon>
        <taxon>PACMAD clade</taxon>
        <taxon>Arundinoideae</taxon>
        <taxon>Arundineae</taxon>
        <taxon>Arundo</taxon>
    </lineage>
</organism>
<evidence type="ECO:0000313" key="1">
    <source>
        <dbReference type="EMBL" id="JAD39603.1"/>
    </source>
</evidence>